<dbReference type="SUPFAM" id="SSF56349">
    <property type="entry name" value="DNA breaking-rejoining enzymes"/>
    <property type="match status" value="1"/>
</dbReference>
<proteinExistence type="predicted"/>
<dbReference type="GO" id="GO:0003677">
    <property type="term" value="F:DNA binding"/>
    <property type="evidence" value="ECO:0007669"/>
    <property type="project" value="InterPro"/>
</dbReference>
<dbReference type="OrthoDB" id="3405537at2"/>
<evidence type="ECO:0000313" key="1">
    <source>
        <dbReference type="EMBL" id="GEB57137.1"/>
    </source>
</evidence>
<dbReference type="AlphaFoldDB" id="A0A4Y3RKB5"/>
<protein>
    <recommendedName>
        <fullName evidence="3">Tyr recombinase domain-containing protein</fullName>
    </recommendedName>
</protein>
<dbReference type="InterPro" id="IPR011010">
    <property type="entry name" value="DNA_brk_join_enz"/>
</dbReference>
<dbReference type="RefSeq" id="WP_141296759.1">
    <property type="nucleotide sequence ID" value="NZ_BJMN01000015.1"/>
</dbReference>
<evidence type="ECO:0000313" key="2">
    <source>
        <dbReference type="Proteomes" id="UP000315226"/>
    </source>
</evidence>
<accession>A0A4Y3RKB5</accession>
<organism evidence="1 2">
    <name type="scientific">Streptomyces gardneri</name>
    <dbReference type="NCBI Taxonomy" id="66892"/>
    <lineage>
        <taxon>Bacteria</taxon>
        <taxon>Bacillati</taxon>
        <taxon>Actinomycetota</taxon>
        <taxon>Actinomycetes</taxon>
        <taxon>Kitasatosporales</taxon>
        <taxon>Streptomycetaceae</taxon>
        <taxon>Streptomyces</taxon>
    </lineage>
</organism>
<evidence type="ECO:0008006" key="3">
    <source>
        <dbReference type="Google" id="ProtNLM"/>
    </source>
</evidence>
<gene>
    <name evidence="1" type="ORF">SGA01_27420</name>
</gene>
<dbReference type="Proteomes" id="UP000315226">
    <property type="component" value="Unassembled WGS sequence"/>
</dbReference>
<keyword evidence="2" id="KW-1185">Reference proteome</keyword>
<name>A0A4Y3RKB5_9ACTN</name>
<reference evidence="1 2" key="1">
    <citation type="submission" date="2019-06" db="EMBL/GenBank/DDBJ databases">
        <title>Whole genome shotgun sequence of Streptomyces gardneri NBRC 12865.</title>
        <authorList>
            <person name="Hosoyama A."/>
            <person name="Uohara A."/>
            <person name="Ohji S."/>
            <person name="Ichikawa N."/>
        </authorList>
    </citation>
    <scope>NUCLEOTIDE SEQUENCE [LARGE SCALE GENOMIC DNA]</scope>
    <source>
        <strain evidence="1 2">NBRC 12865</strain>
    </source>
</reference>
<sequence>MARRRAQYTLRAEGFLVWAARRGHSRELEVPFRGKSEPEGMDEDAHWDLLQQCVHDEELPLDVRTAGSLVLMFGQHLSHIVALTTDHLGEADGLLTLRLDDTPIRLPGPLAAVLQRLTAERPRYGWSANAPSTWLFPGTRPGAHRSTGPLARALAKHGIPLRSSRTTALIQLAQDMPPAALAPLLGMHVATAQQWRRRCGTDWTAYLQARRRALEAGRESTTR</sequence>
<dbReference type="EMBL" id="BJMN01000015">
    <property type="protein sequence ID" value="GEB57137.1"/>
    <property type="molecule type" value="Genomic_DNA"/>
</dbReference>
<comment type="caution">
    <text evidence="1">The sequence shown here is derived from an EMBL/GenBank/DDBJ whole genome shotgun (WGS) entry which is preliminary data.</text>
</comment>